<organism evidence="1 2">
    <name type="scientific">Streptosporangium fragile</name>
    <dbReference type="NCBI Taxonomy" id="46186"/>
    <lineage>
        <taxon>Bacteria</taxon>
        <taxon>Bacillati</taxon>
        <taxon>Actinomycetota</taxon>
        <taxon>Actinomycetes</taxon>
        <taxon>Streptosporangiales</taxon>
        <taxon>Streptosporangiaceae</taxon>
        <taxon>Streptosporangium</taxon>
    </lineage>
</organism>
<dbReference type="Proteomes" id="UP001500831">
    <property type="component" value="Unassembled WGS sequence"/>
</dbReference>
<gene>
    <name evidence="1" type="ORF">GCM10010517_66510</name>
</gene>
<comment type="caution">
    <text evidence="1">The sequence shown here is derived from an EMBL/GenBank/DDBJ whole genome shotgun (WGS) entry which is preliminary data.</text>
</comment>
<dbReference type="EMBL" id="BAAAVI010000069">
    <property type="protein sequence ID" value="GAA2900808.1"/>
    <property type="molecule type" value="Genomic_DNA"/>
</dbReference>
<name>A0ABP6IPR3_9ACTN</name>
<reference evidence="2" key="1">
    <citation type="journal article" date="2019" name="Int. J. Syst. Evol. Microbiol.">
        <title>The Global Catalogue of Microorganisms (GCM) 10K type strain sequencing project: providing services to taxonomists for standard genome sequencing and annotation.</title>
        <authorList>
            <consortium name="The Broad Institute Genomics Platform"/>
            <consortium name="The Broad Institute Genome Sequencing Center for Infectious Disease"/>
            <person name="Wu L."/>
            <person name="Ma J."/>
        </authorList>
    </citation>
    <scope>NUCLEOTIDE SEQUENCE [LARGE SCALE GENOMIC DNA]</scope>
    <source>
        <strain evidence="2">JCM 6242</strain>
    </source>
</reference>
<sequence>MAAGEVEEVPVVWCTGRVSQECAGRGGRGVAVSAPPPLRSRVSASASVSVCVPGFVLLPPCSRLCVFGFSGGSGEPAPEPWMPPILRMSLLVILVLTDLPESSSWDDGSV</sequence>
<accession>A0ABP6IPR3</accession>
<protein>
    <submittedName>
        <fullName evidence="1">Uncharacterized protein</fullName>
    </submittedName>
</protein>
<proteinExistence type="predicted"/>
<evidence type="ECO:0000313" key="2">
    <source>
        <dbReference type="Proteomes" id="UP001500831"/>
    </source>
</evidence>
<evidence type="ECO:0000313" key="1">
    <source>
        <dbReference type="EMBL" id="GAA2900808.1"/>
    </source>
</evidence>
<keyword evidence="2" id="KW-1185">Reference proteome</keyword>